<keyword evidence="2" id="KW-1185">Reference proteome</keyword>
<accession>A0A9Q0RS49</accession>
<dbReference type="Proteomes" id="UP001142055">
    <property type="component" value="Chromosome 1"/>
</dbReference>
<evidence type="ECO:0000313" key="2">
    <source>
        <dbReference type="Proteomes" id="UP001142055"/>
    </source>
</evidence>
<sequence length="75" mass="8279">RVGIEAASCCMPFLSFSFFGYGAQANNATVKALQRQLWQLVQGFQLDANGNARLRYIAPLNVKDTAFVLLPPLVF</sequence>
<proteinExistence type="predicted"/>
<name>A0A9Q0RS49_BLOTA</name>
<reference evidence="1" key="1">
    <citation type="submission" date="2022-12" db="EMBL/GenBank/DDBJ databases">
        <title>Genome assemblies of Blomia tropicalis.</title>
        <authorList>
            <person name="Cui Y."/>
        </authorList>
    </citation>
    <scope>NUCLEOTIDE SEQUENCE</scope>
    <source>
        <tissue evidence="1">Adult mites</tissue>
    </source>
</reference>
<feature type="non-terminal residue" evidence="1">
    <location>
        <position position="1"/>
    </location>
</feature>
<evidence type="ECO:0000313" key="1">
    <source>
        <dbReference type="EMBL" id="KAJ6224305.1"/>
    </source>
</evidence>
<gene>
    <name evidence="1" type="ORF">RDWZM_002850</name>
</gene>
<organism evidence="1 2">
    <name type="scientific">Blomia tropicalis</name>
    <name type="common">Mite</name>
    <dbReference type="NCBI Taxonomy" id="40697"/>
    <lineage>
        <taxon>Eukaryota</taxon>
        <taxon>Metazoa</taxon>
        <taxon>Ecdysozoa</taxon>
        <taxon>Arthropoda</taxon>
        <taxon>Chelicerata</taxon>
        <taxon>Arachnida</taxon>
        <taxon>Acari</taxon>
        <taxon>Acariformes</taxon>
        <taxon>Sarcoptiformes</taxon>
        <taxon>Astigmata</taxon>
        <taxon>Glycyphagoidea</taxon>
        <taxon>Echimyopodidae</taxon>
        <taxon>Blomia</taxon>
    </lineage>
</organism>
<comment type="caution">
    <text evidence="1">The sequence shown here is derived from an EMBL/GenBank/DDBJ whole genome shotgun (WGS) entry which is preliminary data.</text>
</comment>
<dbReference type="AlphaFoldDB" id="A0A9Q0RS49"/>
<protein>
    <submittedName>
        <fullName evidence="1">Uncharacterized protein</fullName>
    </submittedName>
</protein>
<feature type="non-terminal residue" evidence="1">
    <location>
        <position position="75"/>
    </location>
</feature>
<dbReference type="EMBL" id="JAPWDV010000001">
    <property type="protein sequence ID" value="KAJ6224305.1"/>
    <property type="molecule type" value="Genomic_DNA"/>
</dbReference>